<dbReference type="EMBL" id="QGTT01000010">
    <property type="protein sequence ID" value="PWW11887.1"/>
    <property type="molecule type" value="Genomic_DNA"/>
</dbReference>
<dbReference type="NCBIfam" id="NF009326">
    <property type="entry name" value="PRK12681.1"/>
    <property type="match status" value="1"/>
</dbReference>
<dbReference type="InterPro" id="IPR036388">
    <property type="entry name" value="WH-like_DNA-bd_sf"/>
</dbReference>
<dbReference type="CDD" id="cd08413">
    <property type="entry name" value="PBP2_CysB_like"/>
    <property type="match status" value="1"/>
</dbReference>
<dbReference type="STRING" id="519453.SAMN04488070_0126"/>
<evidence type="ECO:0000256" key="2">
    <source>
        <dbReference type="ARBA" id="ARBA00023015"/>
    </source>
</evidence>
<dbReference type="InterPro" id="IPR005119">
    <property type="entry name" value="LysR_subst-bd"/>
</dbReference>
<keyword evidence="4" id="KW-0804">Transcription</keyword>
<dbReference type="OrthoDB" id="5297026at2"/>
<keyword evidence="3" id="KW-0238">DNA-binding</keyword>
<dbReference type="Gene3D" id="3.40.190.10">
    <property type="entry name" value="Periplasmic binding protein-like II"/>
    <property type="match status" value="2"/>
</dbReference>
<evidence type="ECO:0000256" key="4">
    <source>
        <dbReference type="ARBA" id="ARBA00023163"/>
    </source>
</evidence>
<sequence>MKLQQLRYIVEILNHNLNVSATAESLYTSQPGISKQVRMLEDELGIQIFARNGKLLDAVTPAGQEIIKIAQQMLAHTDAIKAIAAEYTLPNQGKLHIATTHTQARYALPTMIKAFTKRYPQVTLHMHQGSPEQISEAAAKGKADFAIATEALHLYQDLIMLPCYHWNRSIIAPPDHPLGQLAEVTLTDLGNYPIITYVHGFTGRSELDKAFNQAGIRPNVVFTATDADVIKTYVRMGLGVGVVASMAVTKEQDSDLICLPAQHLFAPSTTKIGFRKGTFLRSYMYDFLEGFAPHLSRSKVDEAMQKRSQEEIDRMFLHTQLPTW</sequence>
<dbReference type="PANTHER" id="PTHR30126:SF6">
    <property type="entry name" value="HTH-TYPE TRANSCRIPTIONAL REGULATOR CYSB-RELATED"/>
    <property type="match status" value="1"/>
</dbReference>
<organism evidence="6 7">
    <name type="scientific">Pseudidiomarina maritima</name>
    <dbReference type="NCBI Taxonomy" id="519453"/>
    <lineage>
        <taxon>Bacteria</taxon>
        <taxon>Pseudomonadati</taxon>
        <taxon>Pseudomonadota</taxon>
        <taxon>Gammaproteobacteria</taxon>
        <taxon>Alteromonadales</taxon>
        <taxon>Idiomarinaceae</taxon>
        <taxon>Pseudidiomarina</taxon>
    </lineage>
</organism>
<comment type="similarity">
    <text evidence="1">Belongs to the LysR transcriptional regulatory family.</text>
</comment>
<evidence type="ECO:0000256" key="3">
    <source>
        <dbReference type="ARBA" id="ARBA00023125"/>
    </source>
</evidence>
<dbReference type="SUPFAM" id="SSF46785">
    <property type="entry name" value="Winged helix' DNA-binding domain"/>
    <property type="match status" value="1"/>
</dbReference>
<dbReference type="Proteomes" id="UP000246964">
    <property type="component" value="Unassembled WGS sequence"/>
</dbReference>
<dbReference type="PANTHER" id="PTHR30126">
    <property type="entry name" value="HTH-TYPE TRANSCRIPTIONAL REGULATOR"/>
    <property type="match status" value="1"/>
</dbReference>
<dbReference type="NCBIfam" id="NF009327">
    <property type="entry name" value="PRK12684.1"/>
    <property type="match status" value="1"/>
</dbReference>
<reference evidence="6 7" key="1">
    <citation type="submission" date="2018-05" db="EMBL/GenBank/DDBJ databases">
        <title>Freshwater and sediment microbial communities from various areas in North America, analyzing microbe dynamics in response to fracking.</title>
        <authorList>
            <person name="Lamendella R."/>
        </authorList>
    </citation>
    <scope>NUCLEOTIDE SEQUENCE [LARGE SCALE GENOMIC DNA]</scope>
    <source>
        <strain evidence="6 7">125B1</strain>
    </source>
</reference>
<dbReference type="PRINTS" id="PR00039">
    <property type="entry name" value="HTHLYSR"/>
</dbReference>
<dbReference type="SUPFAM" id="SSF53850">
    <property type="entry name" value="Periplasmic binding protein-like II"/>
    <property type="match status" value="1"/>
</dbReference>
<dbReference type="Gene3D" id="1.10.10.10">
    <property type="entry name" value="Winged helix-like DNA-binding domain superfamily/Winged helix DNA-binding domain"/>
    <property type="match status" value="1"/>
</dbReference>
<dbReference type="InterPro" id="IPR000847">
    <property type="entry name" value="LysR_HTH_N"/>
</dbReference>
<evidence type="ECO:0000259" key="5">
    <source>
        <dbReference type="PROSITE" id="PS50931"/>
    </source>
</evidence>
<dbReference type="GO" id="GO:0003700">
    <property type="term" value="F:DNA-binding transcription factor activity"/>
    <property type="evidence" value="ECO:0007669"/>
    <property type="project" value="InterPro"/>
</dbReference>
<dbReference type="Pfam" id="PF00126">
    <property type="entry name" value="HTH_1"/>
    <property type="match status" value="1"/>
</dbReference>
<dbReference type="InterPro" id="IPR037423">
    <property type="entry name" value="CysB_PBP2"/>
</dbReference>
<evidence type="ECO:0000313" key="7">
    <source>
        <dbReference type="Proteomes" id="UP000246964"/>
    </source>
</evidence>
<evidence type="ECO:0000256" key="1">
    <source>
        <dbReference type="ARBA" id="ARBA00009437"/>
    </source>
</evidence>
<name>A0A317Q6Q8_9GAMM</name>
<dbReference type="Pfam" id="PF03466">
    <property type="entry name" value="LysR_substrate"/>
    <property type="match status" value="1"/>
</dbReference>
<comment type="caution">
    <text evidence="6">The sequence shown here is derived from an EMBL/GenBank/DDBJ whole genome shotgun (WGS) entry which is preliminary data.</text>
</comment>
<dbReference type="RefSeq" id="WP_110076224.1">
    <property type="nucleotide sequence ID" value="NZ_QGTT01000010.1"/>
</dbReference>
<protein>
    <submittedName>
        <fullName evidence="6">Transcriptional regulator</fullName>
    </submittedName>
</protein>
<feature type="domain" description="HTH lysR-type" evidence="5">
    <location>
        <begin position="1"/>
        <end position="59"/>
    </location>
</feature>
<keyword evidence="7" id="KW-1185">Reference proteome</keyword>
<dbReference type="GO" id="GO:0019344">
    <property type="term" value="P:cysteine biosynthetic process"/>
    <property type="evidence" value="ECO:0007669"/>
    <property type="project" value="TreeGrafter"/>
</dbReference>
<dbReference type="FunFam" id="1.10.10.10:FF:000021">
    <property type="entry name" value="HTH-type transcriptional regulator CysB"/>
    <property type="match status" value="1"/>
</dbReference>
<dbReference type="PROSITE" id="PS50931">
    <property type="entry name" value="HTH_LYSR"/>
    <property type="match status" value="1"/>
</dbReference>
<proteinExistence type="inferred from homology"/>
<accession>A0A317Q6Q8</accession>
<evidence type="ECO:0000313" key="6">
    <source>
        <dbReference type="EMBL" id="PWW11887.1"/>
    </source>
</evidence>
<keyword evidence="2" id="KW-0805">Transcription regulation</keyword>
<gene>
    <name evidence="6" type="ORF">DET45_11075</name>
</gene>
<dbReference type="AlphaFoldDB" id="A0A317Q6Q8"/>
<dbReference type="GO" id="GO:0000976">
    <property type="term" value="F:transcription cis-regulatory region binding"/>
    <property type="evidence" value="ECO:0007669"/>
    <property type="project" value="TreeGrafter"/>
</dbReference>
<dbReference type="InterPro" id="IPR036390">
    <property type="entry name" value="WH_DNA-bd_sf"/>
</dbReference>